<evidence type="ECO:0000256" key="1">
    <source>
        <dbReference type="SAM" id="MobiDB-lite"/>
    </source>
</evidence>
<feature type="region of interest" description="Disordered" evidence="1">
    <location>
        <begin position="14"/>
        <end position="134"/>
    </location>
</feature>
<feature type="compositionally biased region" description="Low complexity" evidence="1">
    <location>
        <begin position="279"/>
        <end position="289"/>
    </location>
</feature>
<organism evidence="2 3">
    <name type="scientific">Galerina marginata (strain CBS 339.88)</name>
    <dbReference type="NCBI Taxonomy" id="685588"/>
    <lineage>
        <taxon>Eukaryota</taxon>
        <taxon>Fungi</taxon>
        <taxon>Dikarya</taxon>
        <taxon>Basidiomycota</taxon>
        <taxon>Agaricomycotina</taxon>
        <taxon>Agaricomycetes</taxon>
        <taxon>Agaricomycetidae</taxon>
        <taxon>Agaricales</taxon>
        <taxon>Agaricineae</taxon>
        <taxon>Strophariaceae</taxon>
        <taxon>Galerina</taxon>
    </lineage>
</organism>
<reference evidence="3" key="1">
    <citation type="journal article" date="2014" name="Proc. Natl. Acad. Sci. U.S.A.">
        <title>Extensive sampling of basidiomycete genomes demonstrates inadequacy of the white-rot/brown-rot paradigm for wood decay fungi.</title>
        <authorList>
            <person name="Riley R."/>
            <person name="Salamov A.A."/>
            <person name="Brown D.W."/>
            <person name="Nagy L.G."/>
            <person name="Floudas D."/>
            <person name="Held B.W."/>
            <person name="Levasseur A."/>
            <person name="Lombard V."/>
            <person name="Morin E."/>
            <person name="Otillar R."/>
            <person name="Lindquist E.A."/>
            <person name="Sun H."/>
            <person name="LaButti K.M."/>
            <person name="Schmutz J."/>
            <person name="Jabbour D."/>
            <person name="Luo H."/>
            <person name="Baker S.E."/>
            <person name="Pisabarro A.G."/>
            <person name="Walton J.D."/>
            <person name="Blanchette R.A."/>
            <person name="Henrissat B."/>
            <person name="Martin F."/>
            <person name="Cullen D."/>
            <person name="Hibbett D.S."/>
            <person name="Grigoriev I.V."/>
        </authorList>
    </citation>
    <scope>NUCLEOTIDE SEQUENCE [LARGE SCALE GENOMIC DNA]</scope>
    <source>
        <strain evidence="3">CBS 339.88</strain>
    </source>
</reference>
<feature type="compositionally biased region" description="Low complexity" evidence="1">
    <location>
        <begin position="69"/>
        <end position="86"/>
    </location>
</feature>
<dbReference type="EMBL" id="KL142384">
    <property type="protein sequence ID" value="KDR73852.1"/>
    <property type="molecule type" value="Genomic_DNA"/>
</dbReference>
<name>A0A067SUW2_GALM3</name>
<proteinExistence type="predicted"/>
<dbReference type="AlphaFoldDB" id="A0A067SUW2"/>
<feature type="compositionally biased region" description="Pro residues" evidence="1">
    <location>
        <begin position="408"/>
        <end position="424"/>
    </location>
</feature>
<keyword evidence="3" id="KW-1185">Reference proteome</keyword>
<gene>
    <name evidence="2" type="ORF">GALMADRAFT_141630</name>
</gene>
<accession>A0A067SUW2</accession>
<feature type="compositionally biased region" description="Polar residues" evidence="1">
    <location>
        <begin position="51"/>
        <end position="62"/>
    </location>
</feature>
<dbReference type="HOGENOM" id="CLU_621193_0_0_1"/>
<feature type="compositionally biased region" description="Polar residues" evidence="1">
    <location>
        <begin position="26"/>
        <end position="38"/>
    </location>
</feature>
<feature type="region of interest" description="Disordered" evidence="1">
    <location>
        <begin position="408"/>
        <end position="441"/>
    </location>
</feature>
<feature type="region of interest" description="Disordered" evidence="1">
    <location>
        <begin position="256"/>
        <end position="327"/>
    </location>
</feature>
<protein>
    <submittedName>
        <fullName evidence="2">Uncharacterized protein</fullName>
    </submittedName>
</protein>
<feature type="compositionally biased region" description="Pro residues" evidence="1">
    <location>
        <begin position="261"/>
        <end position="278"/>
    </location>
</feature>
<dbReference type="Proteomes" id="UP000027222">
    <property type="component" value="Unassembled WGS sequence"/>
</dbReference>
<feature type="compositionally biased region" description="Pro residues" evidence="1">
    <location>
        <begin position="95"/>
        <end position="110"/>
    </location>
</feature>
<evidence type="ECO:0000313" key="2">
    <source>
        <dbReference type="EMBL" id="KDR73852.1"/>
    </source>
</evidence>
<evidence type="ECO:0000313" key="3">
    <source>
        <dbReference type="Proteomes" id="UP000027222"/>
    </source>
</evidence>
<sequence>MTSSLAEARANLPAAAAAGGAGAQTRLPSDGTSTTLSPSALVKPAHPTPPQQSSAPEYTSLTPARKHAPPTASTSTGSSSNLSPNAVAGPCSIPSHPPRPIPLHLPPPTLQPTTSRTLPWPPSPHVSPSLRPSTQRKPILREQLHYQRRYCNTAARLDGQLEECDGRRAAQRTYDVTLRHGWKGSTRTRLRCREGGNEGGAAAVSPTPTDPALDLLPRYTPADGTRLKGEGGRITYRRRGVDICVDYSSKTTASFHFPSHFPSPSPPLPPPPPPPRLSRPPAYRQNQHQQQHRPRRLSGASVPHATPPCQMAHPFSPSTPSCTRTRQRDENFSYADEPSTSDGNDVLRCGWMGSTSSTTAQLRCREGRECRCRSGGSYADGHSTWIPAPAVDYSSKTTGLFPFPFPFPPPLPPPPPRPIAPPFCPSASLYTRTRQRDGNSS</sequence>